<evidence type="ECO:0000256" key="5">
    <source>
        <dbReference type="SAM" id="Phobius"/>
    </source>
</evidence>
<proteinExistence type="predicted"/>
<keyword evidence="1 4" id="KW-0349">Heme</keyword>
<accession>A0A2M8P3Y0</accession>
<dbReference type="GO" id="GO:0009055">
    <property type="term" value="F:electron transfer activity"/>
    <property type="evidence" value="ECO:0007669"/>
    <property type="project" value="InterPro"/>
</dbReference>
<dbReference type="Proteomes" id="UP000228921">
    <property type="component" value="Unassembled WGS sequence"/>
</dbReference>
<dbReference type="PROSITE" id="PS51007">
    <property type="entry name" value="CYTC"/>
    <property type="match status" value="1"/>
</dbReference>
<feature type="domain" description="Cytochrome c" evidence="6">
    <location>
        <begin position="67"/>
        <end position="157"/>
    </location>
</feature>
<dbReference type="SUPFAM" id="SSF46626">
    <property type="entry name" value="Cytochrome c"/>
    <property type="match status" value="1"/>
</dbReference>
<dbReference type="EMBL" id="PGTK01000001">
    <property type="protein sequence ID" value="PJF32252.1"/>
    <property type="molecule type" value="Genomic_DNA"/>
</dbReference>
<keyword evidence="5" id="KW-0812">Transmembrane</keyword>
<dbReference type="AlphaFoldDB" id="A0A2M8P3Y0"/>
<dbReference type="InterPro" id="IPR009056">
    <property type="entry name" value="Cyt_c-like_dom"/>
</dbReference>
<dbReference type="GO" id="GO:0046872">
    <property type="term" value="F:metal ion binding"/>
    <property type="evidence" value="ECO:0007669"/>
    <property type="project" value="UniProtKB-KW"/>
</dbReference>
<evidence type="ECO:0000259" key="6">
    <source>
        <dbReference type="PROSITE" id="PS51007"/>
    </source>
</evidence>
<protein>
    <recommendedName>
        <fullName evidence="6">Cytochrome c domain-containing protein</fullName>
    </recommendedName>
</protein>
<keyword evidence="5" id="KW-1133">Transmembrane helix</keyword>
<sequence length="157" mass="16874">MSEKVPTQVPRLAPFITLLSAGLVIAFGVAFFAVLGNVPNPQRLMTPVIVTASPQFTDSIEARVAAADPSKGAAIFEKYACNACHRAEDGVGPALTGMGARAATRRPNYSAAAYIYESIIEPNAFIVPDYANIMVSNYKAKIPEVELFDLIAWLLKQ</sequence>
<evidence type="ECO:0000256" key="3">
    <source>
        <dbReference type="ARBA" id="ARBA00023004"/>
    </source>
</evidence>
<dbReference type="Pfam" id="PF13442">
    <property type="entry name" value="Cytochrome_CBB3"/>
    <property type="match status" value="1"/>
</dbReference>
<evidence type="ECO:0000256" key="4">
    <source>
        <dbReference type="PROSITE-ProRule" id="PRU00433"/>
    </source>
</evidence>
<gene>
    <name evidence="7" type="ORF">CUN51_01090</name>
</gene>
<feature type="transmembrane region" description="Helical" evidence="5">
    <location>
        <begin position="12"/>
        <end position="35"/>
    </location>
</feature>
<name>A0A2M8P3Y0_9CHLR</name>
<keyword evidence="2 4" id="KW-0479">Metal-binding</keyword>
<evidence type="ECO:0000256" key="1">
    <source>
        <dbReference type="ARBA" id="ARBA00022617"/>
    </source>
</evidence>
<evidence type="ECO:0000256" key="2">
    <source>
        <dbReference type="ARBA" id="ARBA00022723"/>
    </source>
</evidence>
<dbReference type="InterPro" id="IPR036909">
    <property type="entry name" value="Cyt_c-like_dom_sf"/>
</dbReference>
<dbReference type="Gene3D" id="1.10.760.10">
    <property type="entry name" value="Cytochrome c-like domain"/>
    <property type="match status" value="1"/>
</dbReference>
<keyword evidence="3 4" id="KW-0408">Iron</keyword>
<evidence type="ECO:0000313" key="8">
    <source>
        <dbReference type="Proteomes" id="UP000228921"/>
    </source>
</evidence>
<keyword evidence="5" id="KW-0472">Membrane</keyword>
<reference evidence="7 8" key="1">
    <citation type="submission" date="2017-11" db="EMBL/GenBank/DDBJ databases">
        <title>Evolution of Phototrophy in the Chloroflexi Phylum Driven by Horizontal Gene Transfer.</title>
        <authorList>
            <person name="Ward L.M."/>
            <person name="Hemp J."/>
            <person name="Shih P.M."/>
            <person name="Mcglynn S.E."/>
            <person name="Fischer W."/>
        </authorList>
    </citation>
    <scope>NUCLEOTIDE SEQUENCE [LARGE SCALE GENOMIC DNA]</scope>
    <source>
        <strain evidence="7">CP2_2F</strain>
    </source>
</reference>
<comment type="caution">
    <text evidence="7">The sequence shown here is derived from an EMBL/GenBank/DDBJ whole genome shotgun (WGS) entry which is preliminary data.</text>
</comment>
<dbReference type="GO" id="GO:0020037">
    <property type="term" value="F:heme binding"/>
    <property type="evidence" value="ECO:0007669"/>
    <property type="project" value="InterPro"/>
</dbReference>
<evidence type="ECO:0000313" key="7">
    <source>
        <dbReference type="EMBL" id="PJF32252.1"/>
    </source>
</evidence>
<organism evidence="7 8">
    <name type="scientific">Candidatus Thermofonsia Clade 1 bacterium</name>
    <dbReference type="NCBI Taxonomy" id="2364210"/>
    <lineage>
        <taxon>Bacteria</taxon>
        <taxon>Bacillati</taxon>
        <taxon>Chloroflexota</taxon>
        <taxon>Candidatus Thermofontia</taxon>
        <taxon>Candidatus Thermofonsia Clade 1</taxon>
    </lineage>
</organism>